<sequence length="154" mass="17990">MNPFTFGNVECSTNESEFQVSELSHQPTKPFQSMNQSAKNTLISHQQEKLLQNYQVQKDQLTSLKSQLDLERKIHADLQTQYVKLKQNAKSKSENIQNLMNELKKKDQEICLLKLQNKTKKPVKYDCIEADAQKLCIECLFDIQMLIRQTQQIK</sequence>
<proteinExistence type="predicted"/>
<evidence type="ECO:0000313" key="5">
    <source>
        <dbReference type="Proteomes" id="UP001642409"/>
    </source>
</evidence>
<evidence type="ECO:0000313" key="4">
    <source>
        <dbReference type="EMBL" id="CAL5987723.1"/>
    </source>
</evidence>
<dbReference type="EMBL" id="CAXDID020000021">
    <property type="protein sequence ID" value="CAL5987723.1"/>
    <property type="molecule type" value="Genomic_DNA"/>
</dbReference>
<keyword evidence="1" id="KW-0175">Coiled coil</keyword>
<evidence type="ECO:0000313" key="2">
    <source>
        <dbReference type="EMBL" id="CAI9962092.1"/>
    </source>
</evidence>
<reference evidence="2" key="1">
    <citation type="submission" date="2023-06" db="EMBL/GenBank/DDBJ databases">
        <authorList>
            <person name="Kurt Z."/>
        </authorList>
    </citation>
    <scope>NUCLEOTIDE SEQUENCE</scope>
</reference>
<feature type="coiled-coil region" evidence="1">
    <location>
        <begin position="47"/>
        <end position="109"/>
    </location>
</feature>
<keyword evidence="5" id="KW-1185">Reference proteome</keyword>
<protein>
    <submittedName>
        <fullName evidence="3">Hypothetical_protein</fullName>
    </submittedName>
</protein>
<evidence type="ECO:0000256" key="1">
    <source>
        <dbReference type="SAM" id="Coils"/>
    </source>
</evidence>
<organism evidence="2">
    <name type="scientific">Hexamita inflata</name>
    <dbReference type="NCBI Taxonomy" id="28002"/>
    <lineage>
        <taxon>Eukaryota</taxon>
        <taxon>Metamonada</taxon>
        <taxon>Diplomonadida</taxon>
        <taxon>Hexamitidae</taxon>
        <taxon>Hexamitinae</taxon>
        <taxon>Hexamita</taxon>
    </lineage>
</organism>
<evidence type="ECO:0000313" key="3">
    <source>
        <dbReference type="EMBL" id="CAL5976448.1"/>
    </source>
</evidence>
<comment type="caution">
    <text evidence="2">The sequence shown here is derived from an EMBL/GenBank/DDBJ whole genome shotgun (WGS) entry which is preliminary data.</text>
</comment>
<reference evidence="3 5" key="2">
    <citation type="submission" date="2024-07" db="EMBL/GenBank/DDBJ databases">
        <authorList>
            <person name="Akdeniz Z."/>
        </authorList>
    </citation>
    <scope>NUCLEOTIDE SEQUENCE [LARGE SCALE GENOMIC DNA]</scope>
</reference>
<gene>
    <name evidence="4" type="ORF">HINF_LOCUS10035</name>
    <name evidence="3" type="ORF">HINF_LOCUS3821</name>
    <name evidence="2" type="ORF">HINF_LOCUS49737</name>
</gene>
<name>A0AA86QS80_9EUKA</name>
<dbReference type="AlphaFoldDB" id="A0AA86QS80"/>
<dbReference type="EMBL" id="CATOUU010000952">
    <property type="protein sequence ID" value="CAI9962092.1"/>
    <property type="molecule type" value="Genomic_DNA"/>
</dbReference>
<dbReference type="EMBL" id="CAXDID020000007">
    <property type="protein sequence ID" value="CAL5976448.1"/>
    <property type="molecule type" value="Genomic_DNA"/>
</dbReference>
<dbReference type="Proteomes" id="UP001642409">
    <property type="component" value="Unassembled WGS sequence"/>
</dbReference>
<accession>A0AA86QS80</accession>